<comment type="caution">
    <text evidence="17">The sequence shown here is derived from an EMBL/GenBank/DDBJ whole genome shotgun (WGS) entry which is preliminary data.</text>
</comment>
<evidence type="ECO:0000256" key="1">
    <source>
        <dbReference type="ARBA" id="ARBA00004496"/>
    </source>
</evidence>
<evidence type="ECO:0000256" key="6">
    <source>
        <dbReference type="ARBA" id="ARBA00022695"/>
    </source>
</evidence>
<dbReference type="InterPro" id="IPR022880">
    <property type="entry name" value="DNApol_IV"/>
</dbReference>
<keyword evidence="3 15" id="KW-0515">Mutator protein</keyword>
<evidence type="ECO:0000256" key="10">
    <source>
        <dbReference type="ARBA" id="ARBA00022842"/>
    </source>
</evidence>
<dbReference type="SUPFAM" id="SSF56672">
    <property type="entry name" value="DNA/RNA polymerases"/>
    <property type="match status" value="1"/>
</dbReference>
<keyword evidence="6 15" id="KW-0548">Nucleotidyltransferase</keyword>
<evidence type="ECO:0000256" key="14">
    <source>
        <dbReference type="ARBA" id="ARBA00049244"/>
    </source>
</evidence>
<dbReference type="GO" id="GO:0000287">
    <property type="term" value="F:magnesium ion binding"/>
    <property type="evidence" value="ECO:0007669"/>
    <property type="project" value="UniProtKB-UniRule"/>
</dbReference>
<dbReference type="GO" id="GO:0042276">
    <property type="term" value="P:error-prone translesion synthesis"/>
    <property type="evidence" value="ECO:0007669"/>
    <property type="project" value="TreeGrafter"/>
</dbReference>
<feature type="domain" description="UmuC" evidence="16">
    <location>
        <begin position="7"/>
        <end position="193"/>
    </location>
</feature>
<evidence type="ECO:0000256" key="4">
    <source>
        <dbReference type="ARBA" id="ARBA00022490"/>
    </source>
</evidence>
<keyword evidence="13 15" id="KW-0234">DNA repair</keyword>
<dbReference type="GO" id="GO:0006281">
    <property type="term" value="P:DNA repair"/>
    <property type="evidence" value="ECO:0007669"/>
    <property type="project" value="UniProtKB-UniRule"/>
</dbReference>
<dbReference type="InterPro" id="IPR053848">
    <property type="entry name" value="IMS_HHH_1"/>
</dbReference>
<dbReference type="Pfam" id="PF21999">
    <property type="entry name" value="IMS_HHH_1"/>
    <property type="match status" value="1"/>
</dbReference>
<dbReference type="InterPro" id="IPR036775">
    <property type="entry name" value="DNA_pol_Y-fam_lit_finger_sf"/>
</dbReference>
<evidence type="ECO:0000256" key="12">
    <source>
        <dbReference type="ARBA" id="ARBA00023125"/>
    </source>
</evidence>
<organism evidence="17 18">
    <name type="scientific">Candidatus Pseudoramibacter fermentans</name>
    <dbReference type="NCBI Taxonomy" id="2594427"/>
    <lineage>
        <taxon>Bacteria</taxon>
        <taxon>Bacillati</taxon>
        <taxon>Bacillota</taxon>
        <taxon>Clostridia</taxon>
        <taxon>Eubacteriales</taxon>
        <taxon>Eubacteriaceae</taxon>
        <taxon>Pseudoramibacter</taxon>
    </lineage>
</organism>
<dbReference type="InterPro" id="IPR001126">
    <property type="entry name" value="UmuC"/>
</dbReference>
<keyword evidence="5 15" id="KW-0808">Transferase</keyword>
<evidence type="ECO:0000256" key="8">
    <source>
        <dbReference type="ARBA" id="ARBA00022723"/>
    </source>
</evidence>
<sequence length="414" mass="46552">MGEERLIYHVDVNSAYLSWSSVDRLSWGESDLRLVPAVVGGDAAKRHGVVLAKSVPAKAFGIHTGEPLSDAVRKCPDLIAIPPDFKIYQRYSRAFKAICRTYATAVQDFSIDECFLDVTQTTAYYHPVETACELKDRIKAELGFTVNVGVGPNKLLAKMAGDFEKPDKVHTLWTEEIPEKMWPLPVRRLLSVGRKTAEKLNLYGIRTIGDLAHCEPANLQQVLGNKQGGHLYRYANGLDDSPVLAEPQEEKGYSVSITLPKDVRTAAEARKVIKRLVDSVAMRLRSKHRRAKRISVQIRSSSFVDRSHQRTLDHATDITREIEATADQLFDELWDGVTPLRLIGVALTQIETGSVSQISMFDTKDLERERHIDQAIDAIRKRFGTDAVSRGVDDKKLPRVGKKYEARFEIDRDQ</sequence>
<dbReference type="PROSITE" id="PS50173">
    <property type="entry name" value="UMUC"/>
    <property type="match status" value="1"/>
</dbReference>
<keyword evidence="9 15" id="KW-0227">DNA damage</keyword>
<feature type="binding site" evidence="15">
    <location>
        <position position="11"/>
    </location>
    <ligand>
        <name>Mg(2+)</name>
        <dbReference type="ChEBI" id="CHEBI:18420"/>
    </ligand>
</feature>
<evidence type="ECO:0000256" key="9">
    <source>
        <dbReference type="ARBA" id="ARBA00022763"/>
    </source>
</evidence>
<evidence type="ECO:0000256" key="7">
    <source>
        <dbReference type="ARBA" id="ARBA00022705"/>
    </source>
</evidence>
<dbReference type="Pfam" id="PF11799">
    <property type="entry name" value="IMS_C"/>
    <property type="match status" value="1"/>
</dbReference>
<evidence type="ECO:0000256" key="5">
    <source>
        <dbReference type="ARBA" id="ARBA00022679"/>
    </source>
</evidence>
<dbReference type="PANTHER" id="PTHR11076">
    <property type="entry name" value="DNA REPAIR POLYMERASE UMUC / TRANSFERASE FAMILY MEMBER"/>
    <property type="match status" value="1"/>
</dbReference>
<dbReference type="GO" id="GO:0005829">
    <property type="term" value="C:cytosol"/>
    <property type="evidence" value="ECO:0007669"/>
    <property type="project" value="TreeGrafter"/>
</dbReference>
<evidence type="ECO:0000259" key="16">
    <source>
        <dbReference type="PROSITE" id="PS50173"/>
    </source>
</evidence>
<name>A0A6L5GR35_9FIRM</name>
<dbReference type="Gene3D" id="3.30.1490.100">
    <property type="entry name" value="DNA polymerase, Y-family, little finger domain"/>
    <property type="match status" value="1"/>
</dbReference>
<dbReference type="Pfam" id="PF00817">
    <property type="entry name" value="IMS"/>
    <property type="match status" value="1"/>
</dbReference>
<keyword evidence="10 15" id="KW-0460">Magnesium</keyword>
<comment type="cofactor">
    <cofactor evidence="15">
        <name>Mg(2+)</name>
        <dbReference type="ChEBI" id="CHEBI:18420"/>
    </cofactor>
    <text evidence="15">Binds 2 magnesium ions per subunit.</text>
</comment>
<dbReference type="InterPro" id="IPR050116">
    <property type="entry name" value="DNA_polymerase-Y"/>
</dbReference>
<dbReference type="GO" id="GO:0009432">
    <property type="term" value="P:SOS response"/>
    <property type="evidence" value="ECO:0007669"/>
    <property type="project" value="TreeGrafter"/>
</dbReference>
<comment type="function">
    <text evidence="15">Poorly processive, error-prone DNA polymerase involved in untargeted mutagenesis. Copies undamaged DNA at stalled replication forks, which arise in vivo from mismatched or misaligned primer ends. These misaligned primers can be extended by PolIV. Exhibits no 3'-5' exonuclease (proofreading) activity. May be involved in translesional synthesis, in conjunction with the beta clamp from PolIII.</text>
</comment>
<dbReference type="GO" id="GO:0003684">
    <property type="term" value="F:damaged DNA binding"/>
    <property type="evidence" value="ECO:0007669"/>
    <property type="project" value="InterPro"/>
</dbReference>
<keyword evidence="11 15" id="KW-0239">DNA-directed DNA polymerase</keyword>
<comment type="subcellular location">
    <subcellularLocation>
        <location evidence="1 15">Cytoplasm</location>
    </subcellularLocation>
</comment>
<evidence type="ECO:0000256" key="11">
    <source>
        <dbReference type="ARBA" id="ARBA00022932"/>
    </source>
</evidence>
<dbReference type="GO" id="GO:0006261">
    <property type="term" value="P:DNA-templated DNA replication"/>
    <property type="evidence" value="ECO:0007669"/>
    <property type="project" value="UniProtKB-UniRule"/>
</dbReference>
<keyword evidence="7 15" id="KW-0235">DNA replication</keyword>
<evidence type="ECO:0000256" key="3">
    <source>
        <dbReference type="ARBA" id="ARBA00022457"/>
    </source>
</evidence>
<protein>
    <recommendedName>
        <fullName evidence="15">DNA polymerase IV</fullName>
        <shortName evidence="15">Pol IV</shortName>
        <ecNumber evidence="15">2.7.7.7</ecNumber>
    </recommendedName>
</protein>
<feature type="active site" evidence="15">
    <location>
        <position position="113"/>
    </location>
</feature>
<dbReference type="HAMAP" id="MF_01113">
    <property type="entry name" value="DNApol_IV"/>
    <property type="match status" value="1"/>
</dbReference>
<dbReference type="Proteomes" id="UP000473648">
    <property type="component" value="Unassembled WGS sequence"/>
</dbReference>
<dbReference type="InterPro" id="IPR043502">
    <property type="entry name" value="DNA/RNA_pol_sf"/>
</dbReference>
<comment type="subunit">
    <text evidence="15">Monomer.</text>
</comment>
<comment type="similarity">
    <text evidence="2 15">Belongs to the DNA polymerase type-Y family.</text>
</comment>
<evidence type="ECO:0000313" key="17">
    <source>
        <dbReference type="EMBL" id="MQM72588.1"/>
    </source>
</evidence>
<keyword evidence="8 15" id="KW-0479">Metal-binding</keyword>
<evidence type="ECO:0000256" key="15">
    <source>
        <dbReference type="HAMAP-Rule" id="MF_01113"/>
    </source>
</evidence>
<evidence type="ECO:0000313" key="18">
    <source>
        <dbReference type="Proteomes" id="UP000473648"/>
    </source>
</evidence>
<gene>
    <name evidence="15" type="primary">dinB</name>
    <name evidence="17" type="ORF">FRC53_04010</name>
</gene>
<dbReference type="CDD" id="cd03586">
    <property type="entry name" value="PolY_Pol_IV_kappa"/>
    <property type="match status" value="1"/>
</dbReference>
<dbReference type="EC" id="2.7.7.7" evidence="15"/>
<dbReference type="InterPro" id="IPR043128">
    <property type="entry name" value="Rev_trsase/Diguanyl_cyclase"/>
</dbReference>
<feature type="site" description="Substrate discrimination" evidence="15">
    <location>
        <position position="16"/>
    </location>
</feature>
<dbReference type="SUPFAM" id="SSF100879">
    <property type="entry name" value="Lesion bypass DNA polymerase (Y-family), little finger domain"/>
    <property type="match status" value="1"/>
</dbReference>
<proteinExistence type="inferred from homology"/>
<dbReference type="Gene3D" id="3.30.70.270">
    <property type="match status" value="1"/>
</dbReference>
<evidence type="ECO:0000256" key="13">
    <source>
        <dbReference type="ARBA" id="ARBA00023204"/>
    </source>
</evidence>
<dbReference type="EMBL" id="VOGB01000004">
    <property type="protein sequence ID" value="MQM72588.1"/>
    <property type="molecule type" value="Genomic_DNA"/>
</dbReference>
<comment type="catalytic activity">
    <reaction evidence="14 15">
        <text>DNA(n) + a 2'-deoxyribonucleoside 5'-triphosphate = DNA(n+1) + diphosphate</text>
        <dbReference type="Rhea" id="RHEA:22508"/>
        <dbReference type="Rhea" id="RHEA-COMP:17339"/>
        <dbReference type="Rhea" id="RHEA-COMP:17340"/>
        <dbReference type="ChEBI" id="CHEBI:33019"/>
        <dbReference type="ChEBI" id="CHEBI:61560"/>
        <dbReference type="ChEBI" id="CHEBI:173112"/>
        <dbReference type="EC" id="2.7.7.7"/>
    </reaction>
</comment>
<keyword evidence="18" id="KW-1185">Reference proteome</keyword>
<dbReference type="AlphaFoldDB" id="A0A6L5GR35"/>
<dbReference type="InterPro" id="IPR017961">
    <property type="entry name" value="DNA_pol_Y-fam_little_finger"/>
</dbReference>
<dbReference type="Gene3D" id="1.10.150.20">
    <property type="entry name" value="5' to 3' exonuclease, C-terminal subdomain"/>
    <property type="match status" value="1"/>
</dbReference>
<dbReference type="PANTHER" id="PTHR11076:SF35">
    <property type="entry name" value="DNA REPAIR PROTEIN HOMOLOG YOBH"/>
    <property type="match status" value="1"/>
</dbReference>
<feature type="binding site" evidence="15">
    <location>
        <position position="112"/>
    </location>
    <ligand>
        <name>Mg(2+)</name>
        <dbReference type="ChEBI" id="CHEBI:18420"/>
    </ligand>
</feature>
<accession>A0A6L5GR35</accession>
<dbReference type="Gene3D" id="3.40.1170.60">
    <property type="match status" value="1"/>
</dbReference>
<dbReference type="GO" id="GO:0003887">
    <property type="term" value="F:DNA-directed DNA polymerase activity"/>
    <property type="evidence" value="ECO:0007669"/>
    <property type="project" value="UniProtKB-UniRule"/>
</dbReference>
<keyword evidence="4 15" id="KW-0963">Cytoplasm</keyword>
<keyword evidence="12 15" id="KW-0238">DNA-binding</keyword>
<evidence type="ECO:0000256" key="2">
    <source>
        <dbReference type="ARBA" id="ARBA00010945"/>
    </source>
</evidence>
<reference evidence="17" key="1">
    <citation type="journal article" date="2020" name="Appl. Environ. Microbiol.">
        <title>Medium-Chain Fatty Acid Synthesis by 'Candidatus Weimeria bifida' gen. nov., sp. nov., and 'Candidatus Pseudoramibacter fermentans' sp. nov.</title>
        <authorList>
            <person name="Scarborough M.J."/>
            <person name="Myers K.S."/>
            <person name="Donohue T.J."/>
            <person name="Noguera D.R."/>
        </authorList>
    </citation>
    <scope>NUCLEOTIDE SEQUENCE</scope>
    <source>
        <strain evidence="17">EUB1.1</strain>
    </source>
</reference>